<keyword evidence="1" id="KW-0472">Membrane</keyword>
<dbReference type="EMBL" id="WNTK01000002">
    <property type="protein sequence ID" value="KAG9488893.1"/>
    <property type="molecule type" value="Genomic_DNA"/>
</dbReference>
<feature type="transmembrane region" description="Helical" evidence="1">
    <location>
        <begin position="61"/>
        <end position="85"/>
    </location>
</feature>
<keyword evidence="3" id="KW-1185">Reference proteome</keyword>
<keyword evidence="1" id="KW-1133">Transmembrane helix</keyword>
<proteinExistence type="predicted"/>
<dbReference type="Proteomes" id="UP000770717">
    <property type="component" value="Unassembled WGS sequence"/>
</dbReference>
<reference evidence="2" key="1">
    <citation type="thesis" date="2020" institute="ProQuest LLC" country="789 East Eisenhower Parkway, Ann Arbor, MI, USA">
        <title>Comparative Genomics and Chromosome Evolution.</title>
        <authorList>
            <person name="Mudd A.B."/>
        </authorList>
    </citation>
    <scope>NUCLEOTIDE SEQUENCE</scope>
    <source>
        <strain evidence="2">HN-11 Male</strain>
        <tissue evidence="2">Kidney and liver</tissue>
    </source>
</reference>
<dbReference type="AlphaFoldDB" id="A0A8J6FJ16"/>
<sequence>MQHLETSYFVDFCSCPASVVDSIQCTYACLDSRCKIFLRLSRTCRMEYCHTSFLLLECVRVSAILVLTNICLYTINCYITVAFLAREL</sequence>
<name>A0A8J6FJ16_ELECQ</name>
<evidence type="ECO:0000313" key="2">
    <source>
        <dbReference type="EMBL" id="KAG9488893.1"/>
    </source>
</evidence>
<protein>
    <submittedName>
        <fullName evidence="2">Uncharacterized protein</fullName>
    </submittedName>
</protein>
<comment type="caution">
    <text evidence="2">The sequence shown here is derived from an EMBL/GenBank/DDBJ whole genome shotgun (WGS) entry which is preliminary data.</text>
</comment>
<keyword evidence="1" id="KW-0812">Transmembrane</keyword>
<evidence type="ECO:0000313" key="3">
    <source>
        <dbReference type="Proteomes" id="UP000770717"/>
    </source>
</evidence>
<evidence type="ECO:0000256" key="1">
    <source>
        <dbReference type="SAM" id="Phobius"/>
    </source>
</evidence>
<accession>A0A8J6FJ16</accession>
<gene>
    <name evidence="2" type="ORF">GDO78_005086</name>
</gene>
<organism evidence="2 3">
    <name type="scientific">Eleutherodactylus coqui</name>
    <name type="common">Puerto Rican coqui</name>
    <dbReference type="NCBI Taxonomy" id="57060"/>
    <lineage>
        <taxon>Eukaryota</taxon>
        <taxon>Metazoa</taxon>
        <taxon>Chordata</taxon>
        <taxon>Craniata</taxon>
        <taxon>Vertebrata</taxon>
        <taxon>Euteleostomi</taxon>
        <taxon>Amphibia</taxon>
        <taxon>Batrachia</taxon>
        <taxon>Anura</taxon>
        <taxon>Neobatrachia</taxon>
        <taxon>Hyloidea</taxon>
        <taxon>Eleutherodactylidae</taxon>
        <taxon>Eleutherodactylinae</taxon>
        <taxon>Eleutherodactylus</taxon>
        <taxon>Eleutherodactylus</taxon>
    </lineage>
</organism>